<proteinExistence type="predicted"/>
<comment type="caution">
    <text evidence="3">The sequence shown here is derived from an EMBL/GenBank/DDBJ whole genome shotgun (WGS) entry which is preliminary data.</text>
</comment>
<dbReference type="InterPro" id="IPR001155">
    <property type="entry name" value="OxRdtase_FMN_N"/>
</dbReference>
<dbReference type="CDD" id="cd02933">
    <property type="entry name" value="OYE_like_FMN"/>
    <property type="match status" value="1"/>
</dbReference>
<dbReference type="PANTHER" id="PTHR22893">
    <property type="entry name" value="NADH OXIDOREDUCTASE-RELATED"/>
    <property type="match status" value="1"/>
</dbReference>
<dbReference type="InterPro" id="IPR032710">
    <property type="entry name" value="NTF2-like_dom_sf"/>
</dbReference>
<dbReference type="InterPro" id="IPR045247">
    <property type="entry name" value="Oye-like"/>
</dbReference>
<dbReference type="EMBL" id="JBEPML010000013">
    <property type="protein sequence ID" value="MET3793388.1"/>
    <property type="molecule type" value="Genomic_DNA"/>
</dbReference>
<sequence length="493" mass="54833">MQNLESTKALFDRWERVWNNGELDLVPSCVAEKYIRHEDAGERIVSPQEYASEIERLRSDRPNMRIVAYDHAFDGERAWYRVDFKWTDKDSGEERSRASLQVWRIEHGKLAEAWVANHPVGTTWGDAAALERWTAEKGQAATRQLFSTFQLGQLQLRNRVVMAPMTRSRAIGNVPNDLVAEYYTARADSGLIITEGTSPSPDGLGQPRIPGLFNREQVTAWRKVTDRVHEKGGRIFVQLMHTGRVAHPANMPEGSKIVAPSPVAIEGNIYTDTEGHKPYPVPSQMSTLEIEHAIEEFVQAARYAVEAGFDGVEINAANGYLIEQFLHPSANRRSDEWGGEGRDRFALEIAKRTASAIGGDRVGIRISPHGAINDTGPFPGVDAFYLEFAAKLSELELVYIHLVDHSSMGAPQVPADLKAQIRERFRGAFLLSGGYDASRAEADLADGKGDLVVFGRPYLNNPDLVEKLKVGAPLRDADPHTFYTPGPEGYTEL</sequence>
<dbReference type="Pfam" id="PF00724">
    <property type="entry name" value="Oxidored_FMN"/>
    <property type="match status" value="1"/>
</dbReference>
<feature type="domain" description="SnoaL-like" evidence="2">
    <location>
        <begin position="13"/>
        <end position="112"/>
    </location>
</feature>
<organism evidence="3 4">
    <name type="scientific">Aquamicrobium terrae</name>
    <dbReference type="NCBI Taxonomy" id="1324945"/>
    <lineage>
        <taxon>Bacteria</taxon>
        <taxon>Pseudomonadati</taxon>
        <taxon>Pseudomonadota</taxon>
        <taxon>Alphaproteobacteria</taxon>
        <taxon>Hyphomicrobiales</taxon>
        <taxon>Phyllobacteriaceae</taxon>
        <taxon>Aquamicrobium</taxon>
    </lineage>
</organism>
<evidence type="ECO:0000259" key="2">
    <source>
        <dbReference type="Pfam" id="PF12680"/>
    </source>
</evidence>
<dbReference type="PANTHER" id="PTHR22893:SF91">
    <property type="entry name" value="NADPH DEHYDROGENASE 2-RELATED"/>
    <property type="match status" value="1"/>
</dbReference>
<dbReference type="Proteomes" id="UP001549076">
    <property type="component" value="Unassembled WGS sequence"/>
</dbReference>
<dbReference type="Gene3D" id="3.10.450.50">
    <property type="match status" value="1"/>
</dbReference>
<evidence type="ECO:0000259" key="1">
    <source>
        <dbReference type="Pfam" id="PF00724"/>
    </source>
</evidence>
<dbReference type="SUPFAM" id="SSF51395">
    <property type="entry name" value="FMN-linked oxidoreductases"/>
    <property type="match status" value="1"/>
</dbReference>
<dbReference type="SUPFAM" id="SSF54427">
    <property type="entry name" value="NTF2-like"/>
    <property type="match status" value="1"/>
</dbReference>
<feature type="domain" description="NADH:flavin oxidoreductase/NADH oxidase N-terminal" evidence="1">
    <location>
        <begin position="144"/>
        <end position="473"/>
    </location>
</feature>
<accession>A0ABV2N4P0</accession>
<reference evidence="3 4" key="1">
    <citation type="submission" date="2024-06" db="EMBL/GenBank/DDBJ databases">
        <title>Genomic Encyclopedia of Type Strains, Phase IV (KMG-IV): sequencing the most valuable type-strain genomes for metagenomic binning, comparative biology and taxonomic classification.</title>
        <authorList>
            <person name="Goeker M."/>
        </authorList>
    </citation>
    <scope>NUCLEOTIDE SEQUENCE [LARGE SCALE GENOMIC DNA]</scope>
    <source>
        <strain evidence="3 4">DSM 27865</strain>
    </source>
</reference>
<keyword evidence="3" id="KW-0560">Oxidoreductase</keyword>
<dbReference type="GO" id="GO:0016491">
    <property type="term" value="F:oxidoreductase activity"/>
    <property type="evidence" value="ECO:0007669"/>
    <property type="project" value="UniProtKB-KW"/>
</dbReference>
<gene>
    <name evidence="3" type="ORF">ABID37_003612</name>
</gene>
<dbReference type="Pfam" id="PF12680">
    <property type="entry name" value="SnoaL_2"/>
    <property type="match status" value="1"/>
</dbReference>
<evidence type="ECO:0000313" key="4">
    <source>
        <dbReference type="Proteomes" id="UP001549076"/>
    </source>
</evidence>
<dbReference type="InterPro" id="IPR037401">
    <property type="entry name" value="SnoaL-like"/>
</dbReference>
<keyword evidence="4" id="KW-1185">Reference proteome</keyword>
<dbReference type="InterPro" id="IPR013785">
    <property type="entry name" value="Aldolase_TIM"/>
</dbReference>
<protein>
    <submittedName>
        <fullName evidence="3">N-ethylmaleimide reductase</fullName>
        <ecNumber evidence="3">1.-.-.-</ecNumber>
    </submittedName>
</protein>
<name>A0ABV2N4P0_9HYPH</name>
<dbReference type="EC" id="1.-.-.-" evidence="3"/>
<dbReference type="RefSeq" id="WP_354197267.1">
    <property type="nucleotide sequence ID" value="NZ_JBEPML010000013.1"/>
</dbReference>
<evidence type="ECO:0000313" key="3">
    <source>
        <dbReference type="EMBL" id="MET3793388.1"/>
    </source>
</evidence>
<dbReference type="Gene3D" id="3.20.20.70">
    <property type="entry name" value="Aldolase class I"/>
    <property type="match status" value="1"/>
</dbReference>